<name>A0A8S1RY65_PAROT</name>
<dbReference type="GO" id="GO:0008270">
    <property type="term" value="F:zinc ion binding"/>
    <property type="evidence" value="ECO:0007669"/>
    <property type="project" value="UniProtKB-KW"/>
</dbReference>
<keyword evidence="6" id="KW-0472">Membrane</keyword>
<evidence type="ECO:0000256" key="5">
    <source>
        <dbReference type="PROSITE-ProRule" id="PRU00175"/>
    </source>
</evidence>
<dbReference type="PROSITE" id="PS50026">
    <property type="entry name" value="EGF_3"/>
    <property type="match status" value="1"/>
</dbReference>
<evidence type="ECO:0000313" key="10">
    <source>
        <dbReference type="Proteomes" id="UP000683925"/>
    </source>
</evidence>
<evidence type="ECO:0000313" key="9">
    <source>
        <dbReference type="EMBL" id="CAD8131955.1"/>
    </source>
</evidence>
<feature type="disulfide bond" evidence="4">
    <location>
        <begin position="165"/>
        <end position="174"/>
    </location>
</feature>
<dbReference type="CDD" id="cd00054">
    <property type="entry name" value="EGF_CA"/>
    <property type="match status" value="1"/>
</dbReference>
<dbReference type="PROSITE" id="PS00022">
    <property type="entry name" value="EGF_1"/>
    <property type="match status" value="1"/>
</dbReference>
<protein>
    <recommendedName>
        <fullName evidence="11">RING-type domain-containing protein</fullName>
    </recommendedName>
</protein>
<dbReference type="PANTHER" id="PTHR45798:SF97">
    <property type="entry name" value="ALCOHOL-SENSITIVE RING FINGER PROTEIN 1"/>
    <property type="match status" value="1"/>
</dbReference>
<dbReference type="OrthoDB" id="9984778at2759"/>
<reference evidence="9" key="1">
    <citation type="submission" date="2021-01" db="EMBL/GenBank/DDBJ databases">
        <authorList>
            <consortium name="Genoscope - CEA"/>
            <person name="William W."/>
        </authorList>
    </citation>
    <scope>NUCLEOTIDE SEQUENCE</scope>
</reference>
<dbReference type="AlphaFoldDB" id="A0A8S1RY65"/>
<dbReference type="InterPro" id="IPR052788">
    <property type="entry name" value="RING-type_E3_ligase_ATL"/>
</dbReference>
<dbReference type="Proteomes" id="UP000683925">
    <property type="component" value="Unassembled WGS sequence"/>
</dbReference>
<keyword evidence="6" id="KW-0812">Transmembrane</keyword>
<dbReference type="EMBL" id="CAJJDP010000001">
    <property type="protein sequence ID" value="CAD8131955.1"/>
    <property type="molecule type" value="Genomic_DNA"/>
</dbReference>
<sequence>MLYIILFSFCVAEQLFNQQWNFTTSENIFALNITLNLSLIDNEKHLRFYLSPQSNTTKSLLIICNSQPNNTLLNIHSLKTLGCIYDINSYYQNSSQAITFDNNPVSKEISELFAIYYLFSSNPYMGIISQGNESSFLLELTQTRKNQCAKNCQNNGKCINGFCECPVSYLGSDCSIQIKDIENQQDLEPRSEYFFHIKSFNVSKFERQLESFVDIRYTCQHQYQMQFQGVQITANSINFNQTFLQSCLMKTIEMQEQLPIKLQSYVIFEQTSPNRIKITQQENHFIFQNLIVAFIALLILALLSMLYIFYHHKNPKDLKALRIVPIIKFSLALEQVEQTDIECALCMKELQQNQSVRITYCNHLYHDFCFKMWWTNNKSCPRCRSPLDLETMRKNQKTDILQQSTFSNLQSNRKKNLVTFVDTGSTIRHMPIQQKLELQIK</sequence>
<keyword evidence="1" id="KW-0479">Metal-binding</keyword>
<dbReference type="InterPro" id="IPR000742">
    <property type="entry name" value="EGF"/>
</dbReference>
<proteinExistence type="predicted"/>
<keyword evidence="6" id="KW-1133">Transmembrane helix</keyword>
<comment type="caution">
    <text evidence="9">The sequence shown here is derived from an EMBL/GenBank/DDBJ whole genome shotgun (WGS) entry which is preliminary data.</text>
</comment>
<evidence type="ECO:0000256" key="2">
    <source>
        <dbReference type="ARBA" id="ARBA00022771"/>
    </source>
</evidence>
<evidence type="ECO:0000259" key="7">
    <source>
        <dbReference type="PROSITE" id="PS50026"/>
    </source>
</evidence>
<dbReference type="Pfam" id="PF13639">
    <property type="entry name" value="zf-RING_2"/>
    <property type="match status" value="1"/>
</dbReference>
<accession>A0A8S1RY65</accession>
<dbReference type="SMART" id="SM00184">
    <property type="entry name" value="RING"/>
    <property type="match status" value="1"/>
</dbReference>
<evidence type="ECO:0000256" key="1">
    <source>
        <dbReference type="ARBA" id="ARBA00022723"/>
    </source>
</evidence>
<keyword evidence="4" id="KW-1015">Disulfide bond</keyword>
<evidence type="ECO:0008006" key="11">
    <source>
        <dbReference type="Google" id="ProtNLM"/>
    </source>
</evidence>
<dbReference type="PROSITE" id="PS50089">
    <property type="entry name" value="ZF_RING_2"/>
    <property type="match status" value="1"/>
</dbReference>
<feature type="disulfide bond" evidence="4">
    <location>
        <begin position="148"/>
        <end position="158"/>
    </location>
</feature>
<organism evidence="9 10">
    <name type="scientific">Paramecium octaurelia</name>
    <dbReference type="NCBI Taxonomy" id="43137"/>
    <lineage>
        <taxon>Eukaryota</taxon>
        <taxon>Sar</taxon>
        <taxon>Alveolata</taxon>
        <taxon>Ciliophora</taxon>
        <taxon>Intramacronucleata</taxon>
        <taxon>Oligohymenophorea</taxon>
        <taxon>Peniculida</taxon>
        <taxon>Parameciidae</taxon>
        <taxon>Paramecium</taxon>
    </lineage>
</organism>
<evidence type="ECO:0000256" key="3">
    <source>
        <dbReference type="ARBA" id="ARBA00022833"/>
    </source>
</evidence>
<feature type="domain" description="RING-type" evidence="8">
    <location>
        <begin position="343"/>
        <end position="384"/>
    </location>
</feature>
<keyword evidence="4" id="KW-0245">EGF-like domain</keyword>
<evidence type="ECO:0000259" key="8">
    <source>
        <dbReference type="PROSITE" id="PS50089"/>
    </source>
</evidence>
<keyword evidence="10" id="KW-1185">Reference proteome</keyword>
<comment type="caution">
    <text evidence="4">Lacks conserved residue(s) required for the propagation of feature annotation.</text>
</comment>
<evidence type="ECO:0000256" key="6">
    <source>
        <dbReference type="SAM" id="Phobius"/>
    </source>
</evidence>
<keyword evidence="2 5" id="KW-0863">Zinc-finger</keyword>
<feature type="domain" description="EGF-like" evidence="7">
    <location>
        <begin position="144"/>
        <end position="175"/>
    </location>
</feature>
<dbReference type="InterPro" id="IPR001841">
    <property type="entry name" value="Znf_RING"/>
</dbReference>
<feature type="transmembrane region" description="Helical" evidence="6">
    <location>
        <begin position="285"/>
        <end position="310"/>
    </location>
</feature>
<gene>
    <name evidence="9" type="ORF">POCTA_138.1.T0030189</name>
</gene>
<dbReference type="PANTHER" id="PTHR45798">
    <property type="entry name" value="RING-H2 FINGER PROTEIN ATL61-RELATED-RELATED"/>
    <property type="match status" value="1"/>
</dbReference>
<dbReference type="OMA" id="QTDIECA"/>
<keyword evidence="3" id="KW-0862">Zinc</keyword>
<evidence type="ECO:0000256" key="4">
    <source>
        <dbReference type="PROSITE-ProRule" id="PRU00076"/>
    </source>
</evidence>